<dbReference type="PANTHER" id="PTHR43046">
    <property type="entry name" value="GDP-MANNOSE MANNOSYL HYDROLASE"/>
    <property type="match status" value="1"/>
</dbReference>
<evidence type="ECO:0000259" key="3">
    <source>
        <dbReference type="PROSITE" id="PS51462"/>
    </source>
</evidence>
<evidence type="ECO:0000313" key="4">
    <source>
        <dbReference type="EMBL" id="QBQ98160.1"/>
    </source>
</evidence>
<dbReference type="Pfam" id="PF00293">
    <property type="entry name" value="NUDIX"/>
    <property type="match status" value="1"/>
</dbReference>
<dbReference type="Gene3D" id="3.90.79.10">
    <property type="entry name" value="Nucleoside Triphosphate Pyrophosphohydrolase"/>
    <property type="match status" value="1"/>
</dbReference>
<accession>A0A4P7CQN4</accession>
<dbReference type="RefSeq" id="WP_134749721.1">
    <property type="nucleotide sequence ID" value="NZ_CP038148.1"/>
</dbReference>
<dbReference type="AlphaFoldDB" id="A0A4P7CQN4"/>
<dbReference type="OrthoDB" id="161692at2"/>
<reference evidence="4 5" key="1">
    <citation type="submission" date="2019-03" db="EMBL/GenBank/DDBJ databases">
        <title>Paraburkholderia sp. 7MH5, isolated from subtropical forest soil.</title>
        <authorList>
            <person name="Gao Z.-H."/>
            <person name="Qiu L.-H."/>
        </authorList>
    </citation>
    <scope>NUCLEOTIDE SEQUENCE [LARGE SCALE GENOMIC DNA]</scope>
    <source>
        <strain evidence="4 5">7MH5</strain>
    </source>
</reference>
<dbReference type="PANTHER" id="PTHR43046:SF16">
    <property type="entry name" value="ADP-RIBOSE PYROPHOSPHATASE YJHB-RELATED"/>
    <property type="match status" value="1"/>
</dbReference>
<feature type="domain" description="Nudix hydrolase" evidence="3">
    <location>
        <begin position="3"/>
        <end position="135"/>
    </location>
</feature>
<sequence length="138" mass="15524">MALTLRSVNILVRDESGKTLLQMRDGAASLAPLTWSLWGGAVDADDRGPYECAAREFREELGVDAKPDDFKLVASRQSTTQLALLVSYVRPMRWGEFCVNEGAGAGFFWRDEIERLPTSVALRHYLDKYTELFFAKSD</sequence>
<evidence type="ECO:0000313" key="5">
    <source>
        <dbReference type="Proteomes" id="UP000295727"/>
    </source>
</evidence>
<evidence type="ECO:0000256" key="2">
    <source>
        <dbReference type="ARBA" id="ARBA00022801"/>
    </source>
</evidence>
<name>A0A4P7CQN4_9BURK</name>
<comment type="cofactor">
    <cofactor evidence="1">
        <name>Mg(2+)</name>
        <dbReference type="ChEBI" id="CHEBI:18420"/>
    </cofactor>
</comment>
<keyword evidence="5" id="KW-1185">Reference proteome</keyword>
<dbReference type="PROSITE" id="PS51462">
    <property type="entry name" value="NUDIX"/>
    <property type="match status" value="1"/>
</dbReference>
<protein>
    <submittedName>
        <fullName evidence="4">NUDIX hydrolase</fullName>
    </submittedName>
</protein>
<dbReference type="SUPFAM" id="SSF55811">
    <property type="entry name" value="Nudix"/>
    <property type="match status" value="1"/>
</dbReference>
<dbReference type="KEGG" id="ppai:E1956_13905"/>
<dbReference type="GO" id="GO:0016787">
    <property type="term" value="F:hydrolase activity"/>
    <property type="evidence" value="ECO:0007669"/>
    <property type="project" value="UniProtKB-KW"/>
</dbReference>
<proteinExistence type="predicted"/>
<evidence type="ECO:0000256" key="1">
    <source>
        <dbReference type="ARBA" id="ARBA00001946"/>
    </source>
</evidence>
<organism evidence="4 5">
    <name type="scientific">Paraburkholderia pallida</name>
    <dbReference type="NCBI Taxonomy" id="2547399"/>
    <lineage>
        <taxon>Bacteria</taxon>
        <taxon>Pseudomonadati</taxon>
        <taxon>Pseudomonadota</taxon>
        <taxon>Betaproteobacteria</taxon>
        <taxon>Burkholderiales</taxon>
        <taxon>Burkholderiaceae</taxon>
        <taxon>Paraburkholderia</taxon>
    </lineage>
</organism>
<dbReference type="InterPro" id="IPR015797">
    <property type="entry name" value="NUDIX_hydrolase-like_dom_sf"/>
</dbReference>
<gene>
    <name evidence="4" type="ORF">E1956_13905</name>
</gene>
<dbReference type="Proteomes" id="UP000295727">
    <property type="component" value="Chromosome 1"/>
</dbReference>
<keyword evidence="2 4" id="KW-0378">Hydrolase</keyword>
<dbReference type="EMBL" id="CP038148">
    <property type="protein sequence ID" value="QBQ98160.1"/>
    <property type="molecule type" value="Genomic_DNA"/>
</dbReference>
<dbReference type="InterPro" id="IPR000086">
    <property type="entry name" value="NUDIX_hydrolase_dom"/>
</dbReference>